<evidence type="ECO:0000313" key="4">
    <source>
        <dbReference type="Proteomes" id="UP000663722"/>
    </source>
</evidence>
<dbReference type="KEGG" id="dmm:dnm_006950"/>
<evidence type="ECO:0000259" key="2">
    <source>
        <dbReference type="SMART" id="SM00062"/>
    </source>
</evidence>
<organism evidence="3 4">
    <name type="scientific">Desulfonema magnum</name>
    <dbReference type="NCBI Taxonomy" id="45655"/>
    <lineage>
        <taxon>Bacteria</taxon>
        <taxon>Pseudomonadati</taxon>
        <taxon>Thermodesulfobacteriota</taxon>
        <taxon>Desulfobacteria</taxon>
        <taxon>Desulfobacterales</taxon>
        <taxon>Desulfococcaceae</taxon>
        <taxon>Desulfonema</taxon>
    </lineage>
</organism>
<dbReference type="AlphaFoldDB" id="A0A975BG17"/>
<gene>
    <name evidence="3" type="ORF">dnm_006950</name>
</gene>
<sequence length="252" mass="29561">MNPKYNFFIIMCFQILLIIVAELSHADVLHFVNEHWPPYIIFNEKHQTEGIDIEILRLMGDRLKLDLKITQCDWVYCLRMMKNGRADIISSALKRPEREAYLHYIEPPYLLKSTKLLYLPKGQGHRIRTYEDIQNLHIGVLKDSAYFLPFDTDTRIRKTAVRKTEQLLLMLKNSRLDAFIGTEIVADYLIRHGNYDGLFEKSVFRYDTETAFHFAISKKSLFASYLPQFNNAMASLIKEGLIESIIKKYSDN</sequence>
<dbReference type="Pfam" id="PF00497">
    <property type="entry name" value="SBP_bac_3"/>
    <property type="match status" value="1"/>
</dbReference>
<dbReference type="SMART" id="SM00062">
    <property type="entry name" value="PBPb"/>
    <property type="match status" value="1"/>
</dbReference>
<dbReference type="SUPFAM" id="SSF53850">
    <property type="entry name" value="Periplasmic binding protein-like II"/>
    <property type="match status" value="1"/>
</dbReference>
<reference evidence="3" key="1">
    <citation type="journal article" date="2021" name="Microb. Physiol.">
        <title>Proteogenomic Insights into the Physiology of Marine, Sulfate-Reducing, Filamentous Desulfonema limicola and Desulfonema magnum.</title>
        <authorList>
            <person name="Schnaars V."/>
            <person name="Wohlbrand L."/>
            <person name="Scheve S."/>
            <person name="Hinrichs C."/>
            <person name="Reinhardt R."/>
            <person name="Rabus R."/>
        </authorList>
    </citation>
    <scope>NUCLEOTIDE SEQUENCE</scope>
    <source>
        <strain evidence="3">4be13</strain>
    </source>
</reference>
<keyword evidence="4" id="KW-1185">Reference proteome</keyword>
<dbReference type="RefSeq" id="WP_207681072.1">
    <property type="nucleotide sequence ID" value="NZ_CP061800.1"/>
</dbReference>
<feature type="domain" description="Solute-binding protein family 3/N-terminal" evidence="2">
    <location>
        <begin position="28"/>
        <end position="252"/>
    </location>
</feature>
<name>A0A975BG17_9BACT</name>
<dbReference type="PANTHER" id="PTHR35936:SF19">
    <property type="entry name" value="AMINO-ACID-BINDING PROTEIN YXEM-RELATED"/>
    <property type="match status" value="1"/>
</dbReference>
<evidence type="ECO:0000313" key="3">
    <source>
        <dbReference type="EMBL" id="QTA84696.1"/>
    </source>
</evidence>
<dbReference type="Gene3D" id="3.40.190.10">
    <property type="entry name" value="Periplasmic binding protein-like II"/>
    <property type="match status" value="2"/>
</dbReference>
<keyword evidence="1" id="KW-0732">Signal</keyword>
<evidence type="ECO:0000256" key="1">
    <source>
        <dbReference type="ARBA" id="ARBA00022729"/>
    </source>
</evidence>
<proteinExistence type="predicted"/>
<dbReference type="Proteomes" id="UP000663722">
    <property type="component" value="Chromosome"/>
</dbReference>
<protein>
    <submittedName>
        <fullName evidence="3">ABC transporter, substrate-binding protein</fullName>
    </submittedName>
</protein>
<accession>A0A975BG17</accession>
<dbReference type="PANTHER" id="PTHR35936">
    <property type="entry name" value="MEMBRANE-BOUND LYTIC MUREIN TRANSGLYCOSYLASE F"/>
    <property type="match status" value="1"/>
</dbReference>
<dbReference type="EMBL" id="CP061800">
    <property type="protein sequence ID" value="QTA84696.1"/>
    <property type="molecule type" value="Genomic_DNA"/>
</dbReference>
<dbReference type="InterPro" id="IPR001638">
    <property type="entry name" value="Solute-binding_3/MltF_N"/>
</dbReference>